<dbReference type="RefSeq" id="WP_099069936.1">
    <property type="nucleotide sequence ID" value="NZ_LAHD01000046.1"/>
</dbReference>
<protein>
    <submittedName>
        <fullName evidence="3">Uncharacterized protein</fullName>
    </submittedName>
</protein>
<comment type="caution">
    <text evidence="3">The sequence shown here is derived from an EMBL/GenBank/DDBJ whole genome shotgun (WGS) entry which is preliminary data.</text>
</comment>
<feature type="transmembrane region" description="Helical" evidence="2">
    <location>
        <begin position="153"/>
        <end position="172"/>
    </location>
</feature>
<accession>A0A9Q6EKZ6</accession>
<keyword evidence="2" id="KW-1133">Transmembrane helix</keyword>
<feature type="region of interest" description="Disordered" evidence="1">
    <location>
        <begin position="1"/>
        <end position="42"/>
    </location>
</feature>
<name>A0A9Q6EKZ6_NOSLI</name>
<keyword evidence="2" id="KW-0812">Transmembrane</keyword>
<dbReference type="EMBL" id="LAHD01000046">
    <property type="protein sequence ID" value="PHK02874.1"/>
    <property type="molecule type" value="Genomic_DNA"/>
</dbReference>
<dbReference type="GeneID" id="57097371"/>
<dbReference type="AlphaFoldDB" id="A0A9Q6EKZ6"/>
<reference evidence="3 4" key="1">
    <citation type="submission" date="2015-02" db="EMBL/GenBank/DDBJ databases">
        <title>Nostoc linckia genome annotation.</title>
        <authorList>
            <person name="Zhou Z."/>
        </authorList>
    </citation>
    <scope>NUCLEOTIDE SEQUENCE [LARGE SCALE GENOMIC DNA]</scope>
    <source>
        <strain evidence="4">z8</strain>
    </source>
</reference>
<evidence type="ECO:0000256" key="2">
    <source>
        <dbReference type="SAM" id="Phobius"/>
    </source>
</evidence>
<evidence type="ECO:0000256" key="1">
    <source>
        <dbReference type="SAM" id="MobiDB-lite"/>
    </source>
</evidence>
<organism evidence="3 4">
    <name type="scientific">Nostoc linckia z8</name>
    <dbReference type="NCBI Taxonomy" id="1628746"/>
    <lineage>
        <taxon>Bacteria</taxon>
        <taxon>Bacillati</taxon>
        <taxon>Cyanobacteriota</taxon>
        <taxon>Cyanophyceae</taxon>
        <taxon>Nostocales</taxon>
        <taxon>Nostocaceae</taxon>
        <taxon>Nostoc</taxon>
    </lineage>
</organism>
<feature type="transmembrane region" description="Helical" evidence="2">
    <location>
        <begin position="52"/>
        <end position="71"/>
    </location>
</feature>
<proteinExistence type="predicted"/>
<gene>
    <name evidence="3" type="ORF">VF08_17070</name>
</gene>
<evidence type="ECO:0000313" key="3">
    <source>
        <dbReference type="EMBL" id="PHK02874.1"/>
    </source>
</evidence>
<dbReference type="Proteomes" id="UP000222310">
    <property type="component" value="Unassembled WGS sequence"/>
</dbReference>
<sequence length="178" mass="19165">MLARKEPETSTNASPFQFKGLAQPQQVKSQQPNTQPVPENNRERTFRRAGNLCEIVAGASLNSAVIFTFHLLQVHPVGLLLALGVAHLYFTATAAGEKGRQLTNVMTGCSASLALLCSLSEPVGEWLEASTSKSVAQREIQQMYAPPTNKSNWTTGVGIAVVIAVLVIYITSGSRGRR</sequence>
<keyword evidence="2" id="KW-0472">Membrane</keyword>
<evidence type="ECO:0000313" key="4">
    <source>
        <dbReference type="Proteomes" id="UP000222310"/>
    </source>
</evidence>
<feature type="compositionally biased region" description="Polar residues" evidence="1">
    <location>
        <begin position="23"/>
        <end position="38"/>
    </location>
</feature>